<sequence>MCTRLKVNKLNCPDFSSHTATAQYSEHLTCKSNDCNEDRLQKILKRK</sequence>
<reference evidence="1" key="2">
    <citation type="journal article" date="2015" name="Fish Shellfish Immunol.">
        <title>Early steps in the European eel (Anguilla anguilla)-Vibrio vulnificus interaction in the gills: Role of the RtxA13 toxin.</title>
        <authorList>
            <person name="Callol A."/>
            <person name="Pajuelo D."/>
            <person name="Ebbesson L."/>
            <person name="Teles M."/>
            <person name="MacKenzie S."/>
            <person name="Amaro C."/>
        </authorList>
    </citation>
    <scope>NUCLEOTIDE SEQUENCE</scope>
</reference>
<dbReference type="EMBL" id="GBXM01070584">
    <property type="protein sequence ID" value="JAH37993.1"/>
    <property type="molecule type" value="Transcribed_RNA"/>
</dbReference>
<reference evidence="1" key="1">
    <citation type="submission" date="2014-11" db="EMBL/GenBank/DDBJ databases">
        <authorList>
            <person name="Amaro Gonzalez C."/>
        </authorList>
    </citation>
    <scope>NUCLEOTIDE SEQUENCE</scope>
</reference>
<protein>
    <submittedName>
        <fullName evidence="1">Uncharacterized protein</fullName>
    </submittedName>
</protein>
<dbReference type="AlphaFoldDB" id="A0A0E9SBV2"/>
<proteinExistence type="predicted"/>
<evidence type="ECO:0000313" key="1">
    <source>
        <dbReference type="EMBL" id="JAH37993.1"/>
    </source>
</evidence>
<organism evidence="1">
    <name type="scientific">Anguilla anguilla</name>
    <name type="common">European freshwater eel</name>
    <name type="synonym">Muraena anguilla</name>
    <dbReference type="NCBI Taxonomy" id="7936"/>
    <lineage>
        <taxon>Eukaryota</taxon>
        <taxon>Metazoa</taxon>
        <taxon>Chordata</taxon>
        <taxon>Craniata</taxon>
        <taxon>Vertebrata</taxon>
        <taxon>Euteleostomi</taxon>
        <taxon>Actinopterygii</taxon>
        <taxon>Neopterygii</taxon>
        <taxon>Teleostei</taxon>
        <taxon>Anguilliformes</taxon>
        <taxon>Anguillidae</taxon>
        <taxon>Anguilla</taxon>
    </lineage>
</organism>
<accession>A0A0E9SBV2</accession>
<name>A0A0E9SBV2_ANGAN</name>